<evidence type="ECO:0000313" key="3">
    <source>
        <dbReference type="EMBL" id="QPP08364.1"/>
    </source>
</evidence>
<name>A0A7T1WT95_9ACTN</name>
<dbReference type="FunFam" id="3.40.50.360:FF:000001">
    <property type="entry name" value="NAD(P)H dehydrogenase (Quinone) FQR1-like"/>
    <property type="match status" value="1"/>
</dbReference>
<keyword evidence="3" id="KW-0560">Oxidoreductase</keyword>
<reference evidence="4" key="1">
    <citation type="submission" date="2020-02" db="EMBL/GenBank/DDBJ databases">
        <title>Streptomyces sp. ASO4wet.</title>
        <authorList>
            <person name="Risdian C."/>
            <person name="Landwehr W."/>
            <person name="Schupp P."/>
            <person name="Wink J."/>
        </authorList>
    </citation>
    <scope>NUCLEOTIDE SEQUENCE [LARGE SCALE GENOMIC DNA]</scope>
    <source>
        <strain evidence="4">ASO4wet</strain>
    </source>
</reference>
<dbReference type="InterPro" id="IPR005025">
    <property type="entry name" value="FMN_Rdtase-like_dom"/>
</dbReference>
<dbReference type="InterPro" id="IPR029039">
    <property type="entry name" value="Flavoprotein-like_sf"/>
</dbReference>
<dbReference type="InterPro" id="IPR010089">
    <property type="entry name" value="Flavoprotein_WrbA-like"/>
</dbReference>
<feature type="domain" description="Flavodoxin-like" evidence="2">
    <location>
        <begin position="16"/>
        <end position="214"/>
    </location>
</feature>
<keyword evidence="4" id="KW-1185">Reference proteome</keyword>
<dbReference type="KEGG" id="sbat:G4Z16_20380"/>
<accession>A0A7T1WT95</accession>
<dbReference type="PROSITE" id="PS50902">
    <property type="entry name" value="FLAVODOXIN_LIKE"/>
    <property type="match status" value="1"/>
</dbReference>
<dbReference type="GO" id="GO:0010181">
    <property type="term" value="F:FMN binding"/>
    <property type="evidence" value="ECO:0007669"/>
    <property type="project" value="InterPro"/>
</dbReference>
<gene>
    <name evidence="3" type="primary">wrbA</name>
    <name evidence="3" type="ORF">G4Z16_20380</name>
</gene>
<dbReference type="InterPro" id="IPR008254">
    <property type="entry name" value="Flavodoxin/NO_synth"/>
</dbReference>
<dbReference type="SUPFAM" id="SSF52218">
    <property type="entry name" value="Flavoproteins"/>
    <property type="match status" value="1"/>
</dbReference>
<dbReference type="EC" id="1.6.5.2" evidence="3"/>
<dbReference type="GO" id="GO:0003955">
    <property type="term" value="F:NAD(P)H dehydrogenase (quinone) activity"/>
    <property type="evidence" value="ECO:0007669"/>
    <property type="project" value="UniProtKB-EC"/>
</dbReference>
<dbReference type="NCBIfam" id="NF002999">
    <property type="entry name" value="PRK03767.1"/>
    <property type="match status" value="1"/>
</dbReference>
<evidence type="ECO:0000313" key="4">
    <source>
        <dbReference type="Proteomes" id="UP000595046"/>
    </source>
</evidence>
<evidence type="ECO:0000259" key="2">
    <source>
        <dbReference type="PROSITE" id="PS50902"/>
    </source>
</evidence>
<sequence>MSTPTTADAGSAQLKVAVIYYSSTGTIAALAKEIGETAEKAGAEVRLRRAPELAPQSAIDSNPAWAENQRATADIPEASPEDVDWADAVLFGTPTRFGNVSSQLKQVLDQLGGLWAEGKLADKVYSGFTSSASQHGGQESTLLALYTTIHHFGGLIAAPGYTDPSKFADGNPYGTSHTDAQGANPVDETARTAARVQAERVVRIARGVKSGLAA</sequence>
<comment type="similarity">
    <text evidence="1">Belongs to the WrbA family.</text>
</comment>
<dbReference type="PANTHER" id="PTHR30546">
    <property type="entry name" value="FLAVODOXIN-RELATED PROTEIN WRBA-RELATED"/>
    <property type="match status" value="1"/>
</dbReference>
<dbReference type="AlphaFoldDB" id="A0A7T1WT95"/>
<protein>
    <submittedName>
        <fullName evidence="3">NAD(P)H:quinone oxidoreductase</fullName>
        <ecNumber evidence="3">1.6.5.2</ecNumber>
    </submittedName>
</protein>
<organism evidence="3 4">
    <name type="scientific">Streptomyces bathyalis</name>
    <dbReference type="NCBI Taxonomy" id="2710756"/>
    <lineage>
        <taxon>Bacteria</taxon>
        <taxon>Bacillati</taxon>
        <taxon>Actinomycetota</taxon>
        <taxon>Actinomycetes</taxon>
        <taxon>Kitasatosporales</taxon>
        <taxon>Streptomycetaceae</taxon>
        <taxon>Streptomyces</taxon>
    </lineage>
</organism>
<evidence type="ECO:0000256" key="1">
    <source>
        <dbReference type="ARBA" id="ARBA00006961"/>
    </source>
</evidence>
<dbReference type="Pfam" id="PF03358">
    <property type="entry name" value="FMN_red"/>
    <property type="match status" value="1"/>
</dbReference>
<dbReference type="EMBL" id="CP048882">
    <property type="protein sequence ID" value="QPP08364.1"/>
    <property type="molecule type" value="Genomic_DNA"/>
</dbReference>
<dbReference type="Proteomes" id="UP000595046">
    <property type="component" value="Chromosome"/>
</dbReference>
<proteinExistence type="inferred from homology"/>
<dbReference type="RefSeq" id="WP_197352159.1">
    <property type="nucleotide sequence ID" value="NZ_CP048882.1"/>
</dbReference>
<dbReference type="NCBIfam" id="TIGR01755">
    <property type="entry name" value="flav_wrbA"/>
    <property type="match status" value="1"/>
</dbReference>
<dbReference type="GO" id="GO:0016020">
    <property type="term" value="C:membrane"/>
    <property type="evidence" value="ECO:0007669"/>
    <property type="project" value="TreeGrafter"/>
</dbReference>
<dbReference type="PANTHER" id="PTHR30546:SF23">
    <property type="entry name" value="FLAVOPROTEIN-LIKE PROTEIN YCP4-RELATED"/>
    <property type="match status" value="1"/>
</dbReference>
<dbReference type="Gene3D" id="3.40.50.360">
    <property type="match status" value="1"/>
</dbReference>